<dbReference type="RefSeq" id="WP_190452751.1">
    <property type="nucleotide sequence ID" value="NZ_JAMPLM010000058.1"/>
</dbReference>
<gene>
    <name evidence="2" type="ORF">NDI38_28135</name>
</gene>
<evidence type="ECO:0000313" key="3">
    <source>
        <dbReference type="Proteomes" id="UP001476950"/>
    </source>
</evidence>
<evidence type="ECO:0000256" key="1">
    <source>
        <dbReference type="SAM" id="MobiDB-lite"/>
    </source>
</evidence>
<comment type="caution">
    <text evidence="2">The sequence shown here is derived from an EMBL/GenBank/DDBJ whole genome shotgun (WGS) entry which is preliminary data.</text>
</comment>
<sequence length="79" mass="9169">MTEASNRRRKDSAKLVWDTKLKRAPNPRDIEFQTAEIVIPNLKQDQEPELRKAIKDNFGAHSGRKSRVTSREADDHRLT</sequence>
<accession>A0ABV0KSM7</accession>
<protein>
    <submittedName>
        <fullName evidence="2">Uncharacterized protein</fullName>
    </submittedName>
</protein>
<dbReference type="EMBL" id="JAMPLM010000058">
    <property type="protein sequence ID" value="MEP1062247.1"/>
    <property type="molecule type" value="Genomic_DNA"/>
</dbReference>
<feature type="compositionally biased region" description="Basic and acidic residues" evidence="1">
    <location>
        <begin position="69"/>
        <end position="79"/>
    </location>
</feature>
<feature type="region of interest" description="Disordered" evidence="1">
    <location>
        <begin position="56"/>
        <end position="79"/>
    </location>
</feature>
<keyword evidence="3" id="KW-1185">Reference proteome</keyword>
<name>A0ABV0KSM7_9CYAN</name>
<proteinExistence type="predicted"/>
<dbReference type="Proteomes" id="UP001476950">
    <property type="component" value="Unassembled WGS sequence"/>
</dbReference>
<organism evidence="2 3">
    <name type="scientific">Stenomitos frigidus AS-A4</name>
    <dbReference type="NCBI Taxonomy" id="2933935"/>
    <lineage>
        <taxon>Bacteria</taxon>
        <taxon>Bacillati</taxon>
        <taxon>Cyanobacteriota</taxon>
        <taxon>Cyanophyceae</taxon>
        <taxon>Leptolyngbyales</taxon>
        <taxon>Leptolyngbyaceae</taxon>
        <taxon>Stenomitos</taxon>
    </lineage>
</organism>
<evidence type="ECO:0000313" key="2">
    <source>
        <dbReference type="EMBL" id="MEP1062247.1"/>
    </source>
</evidence>
<reference evidence="2 3" key="1">
    <citation type="submission" date="2022-04" db="EMBL/GenBank/DDBJ databases">
        <title>Positive selection, recombination, and allopatry shape intraspecific diversity of widespread and dominant cyanobacteria.</title>
        <authorList>
            <person name="Wei J."/>
            <person name="Shu W."/>
            <person name="Hu C."/>
        </authorList>
    </citation>
    <scope>NUCLEOTIDE SEQUENCE [LARGE SCALE GENOMIC DNA]</scope>
    <source>
        <strain evidence="2 3">AS-A4</strain>
    </source>
</reference>